<comment type="caution">
    <text evidence="3">The sequence shown here is derived from an EMBL/GenBank/DDBJ whole genome shotgun (WGS) entry which is preliminary data.</text>
</comment>
<proteinExistence type="predicted"/>
<dbReference type="Proteomes" id="UP001226762">
    <property type="component" value="Unassembled WGS sequence"/>
</dbReference>
<accession>A0AAE3WEM7</accession>
<dbReference type="Gene3D" id="3.30.1370.110">
    <property type="match status" value="1"/>
</dbReference>
<dbReference type="SUPFAM" id="SSF160443">
    <property type="entry name" value="SMR domain-like"/>
    <property type="match status" value="1"/>
</dbReference>
<keyword evidence="4" id="KW-1185">Reference proteome</keyword>
<reference evidence="3" key="2">
    <citation type="submission" date="2023-02" db="EMBL/GenBank/DDBJ databases">
        <title>'Rhodoalgimonas zhirmunskyi' gen. nov., isolated from a red alga.</title>
        <authorList>
            <person name="Nedashkovskaya O.I."/>
            <person name="Otstavnykh N.Y."/>
            <person name="Bystritskaya E.P."/>
            <person name="Balabanova L.A."/>
            <person name="Isaeva M.P."/>
        </authorList>
    </citation>
    <scope>NUCLEOTIDE SEQUENCE</scope>
    <source>
        <strain evidence="3">KCTC 52189</strain>
    </source>
</reference>
<dbReference type="PROSITE" id="PS50828">
    <property type="entry name" value="SMR"/>
    <property type="match status" value="1"/>
</dbReference>
<reference evidence="3" key="1">
    <citation type="submission" date="2022-07" db="EMBL/GenBank/DDBJ databases">
        <authorList>
            <person name="Otstavnykh N."/>
            <person name="Isaeva M."/>
            <person name="Bystritskaya E."/>
        </authorList>
    </citation>
    <scope>NUCLEOTIDE SEQUENCE</scope>
    <source>
        <strain evidence="3">KCTC 52189</strain>
    </source>
</reference>
<evidence type="ECO:0000256" key="1">
    <source>
        <dbReference type="SAM" id="MobiDB-lite"/>
    </source>
</evidence>
<protein>
    <submittedName>
        <fullName evidence="3">Smr/MutS family protein</fullName>
    </submittedName>
</protein>
<feature type="domain" description="Smr" evidence="2">
    <location>
        <begin position="99"/>
        <end position="189"/>
    </location>
</feature>
<sequence>MTRRRLSPDEVELWRKVTRTADRLHHDGKPHEAPLPKPAPKKRPAIELHPFDMGQKPASPPAHDLSPTPSERLARAPLRMDRKTHARMKRGKIVPEGKLDLHGMTMDRAHLRLVAFVLKAQADGKRLVLVITGKGKHRDEGGPIPVRYGVLRHQVPHWLSVPPLAQAVLQVAEAHQSHGGGGAYYVYLRRNR</sequence>
<dbReference type="RefSeq" id="WP_306735606.1">
    <property type="nucleotide sequence ID" value="NZ_JANHAX010000003.1"/>
</dbReference>
<dbReference type="PANTHER" id="PTHR35562:SF2">
    <property type="entry name" value="DNA ENDONUCLEASE SMRA-RELATED"/>
    <property type="match status" value="1"/>
</dbReference>
<evidence type="ECO:0000259" key="2">
    <source>
        <dbReference type="PROSITE" id="PS50828"/>
    </source>
</evidence>
<dbReference type="EMBL" id="JANHAX010000003">
    <property type="protein sequence ID" value="MDQ2090317.1"/>
    <property type="molecule type" value="Genomic_DNA"/>
</dbReference>
<evidence type="ECO:0000313" key="3">
    <source>
        <dbReference type="EMBL" id="MDQ2090317.1"/>
    </source>
</evidence>
<organism evidence="3 4">
    <name type="scientific">Marimonas arenosa</name>
    <dbReference type="NCBI Taxonomy" id="1795305"/>
    <lineage>
        <taxon>Bacteria</taxon>
        <taxon>Pseudomonadati</taxon>
        <taxon>Pseudomonadota</taxon>
        <taxon>Alphaproteobacteria</taxon>
        <taxon>Rhodobacterales</taxon>
        <taxon>Paracoccaceae</taxon>
        <taxon>Marimonas</taxon>
    </lineage>
</organism>
<dbReference type="Pfam" id="PF01713">
    <property type="entry name" value="Smr"/>
    <property type="match status" value="1"/>
</dbReference>
<dbReference type="InterPro" id="IPR036063">
    <property type="entry name" value="Smr_dom_sf"/>
</dbReference>
<evidence type="ECO:0000313" key="4">
    <source>
        <dbReference type="Proteomes" id="UP001226762"/>
    </source>
</evidence>
<gene>
    <name evidence="3" type="ORF">NO357_10455</name>
</gene>
<feature type="region of interest" description="Disordered" evidence="1">
    <location>
        <begin position="19"/>
        <end position="70"/>
    </location>
</feature>
<dbReference type="AlphaFoldDB" id="A0AAE3WEM7"/>
<dbReference type="SMART" id="SM00463">
    <property type="entry name" value="SMR"/>
    <property type="match status" value="1"/>
</dbReference>
<name>A0AAE3WEM7_9RHOB</name>
<dbReference type="PANTHER" id="PTHR35562">
    <property type="entry name" value="DNA ENDONUCLEASE SMRA-RELATED"/>
    <property type="match status" value="1"/>
</dbReference>
<dbReference type="InterPro" id="IPR002625">
    <property type="entry name" value="Smr_dom"/>
</dbReference>
<feature type="compositionally biased region" description="Basic and acidic residues" evidence="1">
    <location>
        <begin position="19"/>
        <end position="34"/>
    </location>
</feature>